<proteinExistence type="predicted"/>
<comment type="caution">
    <text evidence="1">The sequence shown here is derived from an EMBL/GenBank/DDBJ whole genome shotgun (WGS) entry which is preliminary data.</text>
</comment>
<sequence>MRLVEAVNGQDPVTFPDAEVGLAAGIMTQPC</sequence>
<dbReference type="Proteomes" id="UP001519363">
    <property type="component" value="Unassembled WGS sequence"/>
</dbReference>
<reference evidence="1 2" key="1">
    <citation type="submission" date="2021-03" db="EMBL/GenBank/DDBJ databases">
        <title>Sequencing the genomes of 1000 actinobacteria strains.</title>
        <authorList>
            <person name="Klenk H.-P."/>
        </authorList>
    </citation>
    <scope>NUCLEOTIDE SEQUENCE [LARGE SCALE GENOMIC DNA]</scope>
    <source>
        <strain evidence="1 2">DSM 44580</strain>
    </source>
</reference>
<gene>
    <name evidence="1" type="ORF">JOF53_007735</name>
</gene>
<protein>
    <submittedName>
        <fullName evidence="1">Uncharacterized protein</fullName>
    </submittedName>
</protein>
<dbReference type="EMBL" id="JAGIOO010000001">
    <property type="protein sequence ID" value="MBP2478863.1"/>
    <property type="molecule type" value="Genomic_DNA"/>
</dbReference>
<name>A0ABS5AQM6_9PSEU</name>
<evidence type="ECO:0000313" key="2">
    <source>
        <dbReference type="Proteomes" id="UP001519363"/>
    </source>
</evidence>
<organism evidence="1 2">
    <name type="scientific">Crossiella equi</name>
    <dbReference type="NCBI Taxonomy" id="130796"/>
    <lineage>
        <taxon>Bacteria</taxon>
        <taxon>Bacillati</taxon>
        <taxon>Actinomycetota</taxon>
        <taxon>Actinomycetes</taxon>
        <taxon>Pseudonocardiales</taxon>
        <taxon>Pseudonocardiaceae</taxon>
        <taxon>Crossiella</taxon>
    </lineage>
</organism>
<evidence type="ECO:0000313" key="1">
    <source>
        <dbReference type="EMBL" id="MBP2478863.1"/>
    </source>
</evidence>
<keyword evidence="2" id="KW-1185">Reference proteome</keyword>
<accession>A0ABS5AQM6</accession>